<sequence length="307" mass="32853">SWGNSGTQRISELNDLISAFNQEAIALNNGELIIAANNGTESGVYLVKLDNNGLLDSNFDSDGIRDVTSTVPIKITGTGHDATNNDFYVVGETSSGVTKIFKFNSDGTNDNTFGMGSNTSTLDSGVNYTQISDTNFVSNDMTIDSSGNIYIAGSFFDGTKKRVAYIIMNSNGLVNFSGSWLITVNDTTERLGVSIAASTSELFILARDTINQAYMYNFSLAGTLDATFDGDGILPITGYQAPTSNRIRVEVDSNQKTWFSVQDGSGNSLIFRLNSTDANFDNSFVNGGKAPLNNGVSGWAFNMGFQG</sequence>
<dbReference type="RefSeq" id="XP_002119071.1">
    <property type="nucleotide sequence ID" value="XM_002119035.1"/>
</dbReference>
<dbReference type="GeneID" id="6760285"/>
<name>B3SFQ2_TRIAD</name>
<dbReference type="InParanoid" id="B3SFQ2"/>
<gene>
    <name evidence="1" type="ORF">TRIADDRAFT_63039</name>
</gene>
<organism evidence="1 2">
    <name type="scientific">Trichoplax adhaerens</name>
    <name type="common">Trichoplax reptans</name>
    <dbReference type="NCBI Taxonomy" id="10228"/>
    <lineage>
        <taxon>Eukaryota</taxon>
        <taxon>Metazoa</taxon>
        <taxon>Placozoa</taxon>
        <taxon>Uniplacotomia</taxon>
        <taxon>Trichoplacea</taxon>
        <taxon>Trichoplacidae</taxon>
        <taxon>Trichoplax</taxon>
    </lineage>
</organism>
<proteinExistence type="predicted"/>
<dbReference type="HOGENOM" id="CLU_910834_0_0_1"/>
<accession>B3SFQ2</accession>
<dbReference type="PhylomeDB" id="B3SFQ2"/>
<protein>
    <submittedName>
        <fullName evidence="1">Uncharacterized protein</fullName>
    </submittedName>
</protein>
<feature type="non-terminal residue" evidence="1">
    <location>
        <position position="307"/>
    </location>
</feature>
<keyword evidence="2" id="KW-1185">Reference proteome</keyword>
<dbReference type="KEGG" id="tad:TRIADDRAFT_63039"/>
<dbReference type="Gene3D" id="2.80.10.50">
    <property type="match status" value="1"/>
</dbReference>
<dbReference type="AlphaFoldDB" id="B3SFQ2"/>
<dbReference type="CTD" id="6760285"/>
<evidence type="ECO:0000313" key="2">
    <source>
        <dbReference type="Proteomes" id="UP000009022"/>
    </source>
</evidence>
<evidence type="ECO:0000313" key="1">
    <source>
        <dbReference type="EMBL" id="EDV18443.1"/>
    </source>
</evidence>
<feature type="non-terminal residue" evidence="1">
    <location>
        <position position="1"/>
    </location>
</feature>
<dbReference type="Proteomes" id="UP000009022">
    <property type="component" value="Unassembled WGS sequence"/>
</dbReference>
<reference evidence="1 2" key="1">
    <citation type="journal article" date="2008" name="Nature">
        <title>The Trichoplax genome and the nature of placozoans.</title>
        <authorList>
            <person name="Srivastava M."/>
            <person name="Begovic E."/>
            <person name="Chapman J."/>
            <person name="Putnam N.H."/>
            <person name="Hellsten U."/>
            <person name="Kawashima T."/>
            <person name="Kuo A."/>
            <person name="Mitros T."/>
            <person name="Salamov A."/>
            <person name="Carpenter M.L."/>
            <person name="Signorovitch A.Y."/>
            <person name="Moreno M.A."/>
            <person name="Kamm K."/>
            <person name="Grimwood J."/>
            <person name="Schmutz J."/>
            <person name="Shapiro H."/>
            <person name="Grigoriev I.V."/>
            <person name="Buss L.W."/>
            <person name="Schierwater B."/>
            <person name="Dellaporta S.L."/>
            <person name="Rokhsar D.S."/>
        </authorList>
    </citation>
    <scope>NUCLEOTIDE SEQUENCE [LARGE SCALE GENOMIC DNA]</scope>
    <source>
        <strain evidence="1 2">Grell-BS-1999</strain>
    </source>
</reference>
<dbReference type="EMBL" id="DS986535">
    <property type="protein sequence ID" value="EDV18443.1"/>
    <property type="molecule type" value="Genomic_DNA"/>
</dbReference>